<organism evidence="3 4">
    <name type="scientific">Meloidogyne enterolobii</name>
    <name type="common">Root-knot nematode worm</name>
    <name type="synonym">Meloidogyne mayaguensis</name>
    <dbReference type="NCBI Taxonomy" id="390850"/>
    <lineage>
        <taxon>Eukaryota</taxon>
        <taxon>Metazoa</taxon>
        <taxon>Ecdysozoa</taxon>
        <taxon>Nematoda</taxon>
        <taxon>Chromadorea</taxon>
        <taxon>Rhabditida</taxon>
        <taxon>Tylenchina</taxon>
        <taxon>Tylenchomorpha</taxon>
        <taxon>Tylenchoidea</taxon>
        <taxon>Meloidogynidae</taxon>
        <taxon>Meloidogyninae</taxon>
        <taxon>Meloidogyne</taxon>
    </lineage>
</organism>
<feature type="domain" description="Roadblock/LAMTOR2" evidence="2">
    <location>
        <begin position="41"/>
        <end position="129"/>
    </location>
</feature>
<dbReference type="InterPro" id="IPR004942">
    <property type="entry name" value="Roadblock/LAMTOR2_dom"/>
</dbReference>
<comment type="caution">
    <text evidence="3">The sequence shown here is derived from an EMBL/GenBank/DDBJ whole genome shotgun (WGS) entry which is preliminary data.</text>
</comment>
<protein>
    <recommendedName>
        <fullName evidence="2">Roadblock/LAMTOR2 domain-containing protein</fullName>
    </recommendedName>
</protein>
<sequence>MGVCPANKWDVCQNCASSSFSFTFLFVTFARFLKKNMSYDIEETIKRIQSQKGVVGVIIMDNIGRAIRSTLDDETTNQHSLLLHQLCDKSKNTVKEMDASNDLTFLRLRTKKNEILVAPDKEYMIAVIYKAPA</sequence>
<evidence type="ECO:0000259" key="2">
    <source>
        <dbReference type="SMART" id="SM00960"/>
    </source>
</evidence>
<dbReference type="Proteomes" id="UP000580250">
    <property type="component" value="Unassembled WGS sequence"/>
</dbReference>
<evidence type="ECO:0000313" key="4">
    <source>
        <dbReference type="Proteomes" id="UP000580250"/>
    </source>
</evidence>
<dbReference type="SMART" id="SM00960">
    <property type="entry name" value="Robl_LC7"/>
    <property type="match status" value="1"/>
</dbReference>
<evidence type="ECO:0000256" key="1">
    <source>
        <dbReference type="ARBA" id="ARBA00007191"/>
    </source>
</evidence>
<dbReference type="AlphaFoldDB" id="A0A6V7VW05"/>
<dbReference type="EMBL" id="CAJEWN010000336">
    <property type="protein sequence ID" value="CAD2179140.1"/>
    <property type="molecule type" value="Genomic_DNA"/>
</dbReference>
<gene>
    <name evidence="3" type="ORF">MENT_LOCUS31130</name>
</gene>
<dbReference type="SUPFAM" id="SSF103196">
    <property type="entry name" value="Roadblock/LC7 domain"/>
    <property type="match status" value="1"/>
</dbReference>
<accession>A0A6V7VW05</accession>
<comment type="similarity">
    <text evidence="1">Belongs to the GAMAD family.</text>
</comment>
<reference evidence="3 4" key="1">
    <citation type="submission" date="2020-08" db="EMBL/GenBank/DDBJ databases">
        <authorList>
            <person name="Koutsovoulos G."/>
            <person name="Danchin GJ E."/>
        </authorList>
    </citation>
    <scope>NUCLEOTIDE SEQUENCE [LARGE SCALE GENOMIC DNA]</scope>
</reference>
<evidence type="ECO:0000313" key="3">
    <source>
        <dbReference type="EMBL" id="CAD2179140.1"/>
    </source>
</evidence>
<dbReference type="FunFam" id="3.30.450.30:FF:000009">
    <property type="entry name" value="Dynein light chain roadblock"/>
    <property type="match status" value="1"/>
</dbReference>
<name>A0A6V7VW05_MELEN</name>
<dbReference type="Gene3D" id="3.30.450.30">
    <property type="entry name" value="Dynein light chain 2a, cytoplasmic"/>
    <property type="match status" value="1"/>
</dbReference>
<proteinExistence type="inferred from homology"/>
<dbReference type="PANTHER" id="PTHR10779">
    <property type="entry name" value="DYNEIN LIGHT CHAIN ROADBLOCK"/>
    <property type="match status" value="1"/>
</dbReference>
<dbReference type="OrthoDB" id="9985637at2759"/>
<dbReference type="Pfam" id="PF03259">
    <property type="entry name" value="Robl_LC7"/>
    <property type="match status" value="1"/>
</dbReference>